<dbReference type="OrthoDB" id="446809at2759"/>
<dbReference type="InterPro" id="IPR000683">
    <property type="entry name" value="Gfo/Idh/MocA-like_OxRdtase_N"/>
</dbReference>
<accession>A0A511KFQ7</accession>
<dbReference type="PANTHER" id="PTHR43377">
    <property type="entry name" value="BILIVERDIN REDUCTASE A"/>
    <property type="match status" value="1"/>
</dbReference>
<dbReference type="Gene3D" id="3.40.50.720">
    <property type="entry name" value="NAD(P)-binding Rossmann-like Domain"/>
    <property type="match status" value="1"/>
</dbReference>
<organism evidence="2 3">
    <name type="scientific">Rhodotorula toruloides</name>
    <name type="common">Yeast</name>
    <name type="synonym">Rhodosporidium toruloides</name>
    <dbReference type="NCBI Taxonomy" id="5286"/>
    <lineage>
        <taxon>Eukaryota</taxon>
        <taxon>Fungi</taxon>
        <taxon>Dikarya</taxon>
        <taxon>Basidiomycota</taxon>
        <taxon>Pucciniomycotina</taxon>
        <taxon>Microbotryomycetes</taxon>
        <taxon>Sporidiobolales</taxon>
        <taxon>Sporidiobolaceae</taxon>
        <taxon>Rhodotorula</taxon>
    </lineage>
</organism>
<dbReference type="GO" id="GO:0000166">
    <property type="term" value="F:nucleotide binding"/>
    <property type="evidence" value="ECO:0007669"/>
    <property type="project" value="InterPro"/>
</dbReference>
<comment type="caution">
    <text evidence="2">The sequence shown here is derived from an EMBL/GenBank/DDBJ whole genome shotgun (WGS) entry which is preliminary data.</text>
</comment>
<dbReference type="InterPro" id="IPR051450">
    <property type="entry name" value="Gfo/Idh/MocA_Oxidoreductases"/>
</dbReference>
<evidence type="ECO:0000259" key="1">
    <source>
        <dbReference type="Pfam" id="PF01408"/>
    </source>
</evidence>
<name>A0A511KFQ7_RHOTO</name>
<proteinExistence type="predicted"/>
<dbReference type="SUPFAM" id="SSF51735">
    <property type="entry name" value="NAD(P)-binding Rossmann-fold domains"/>
    <property type="match status" value="1"/>
</dbReference>
<dbReference type="AlphaFoldDB" id="A0A511KFQ7"/>
<feature type="domain" description="Gfo/Idh/MocA-like oxidoreductase N-terminal" evidence="1">
    <location>
        <begin position="3"/>
        <end position="117"/>
    </location>
</feature>
<dbReference type="InterPro" id="IPR036291">
    <property type="entry name" value="NAD(P)-bd_dom_sf"/>
</dbReference>
<protein>
    <submittedName>
        <fullName evidence="2">Quinate utilization oxidoreductase QutH</fullName>
    </submittedName>
</protein>
<gene>
    <name evidence="2" type="ORF">Rt10032_c07g3225</name>
</gene>
<evidence type="ECO:0000313" key="2">
    <source>
        <dbReference type="EMBL" id="GEM09208.1"/>
    </source>
</evidence>
<evidence type="ECO:0000313" key="3">
    <source>
        <dbReference type="Proteomes" id="UP000321518"/>
    </source>
</evidence>
<dbReference type="Proteomes" id="UP000321518">
    <property type="component" value="Unassembled WGS sequence"/>
</dbReference>
<reference evidence="2 3" key="1">
    <citation type="submission" date="2019-07" db="EMBL/GenBank/DDBJ databases">
        <title>Rhodotorula toruloides NBRC10032 genome sequencing.</title>
        <authorList>
            <person name="Shida Y."/>
            <person name="Takaku H."/>
            <person name="Ogasawara W."/>
            <person name="Mori K."/>
        </authorList>
    </citation>
    <scope>NUCLEOTIDE SEQUENCE [LARGE SCALE GENOMIC DNA]</scope>
    <source>
        <strain evidence="2 3">NBRC10032</strain>
    </source>
</reference>
<sequence length="117" mass="12042">MLTGLIGQHLTQHALDEPDVRLTCTVDPTPAGSPFAEALDVKLYRSTDEMLAARVGGEVAVAAAIHATANATHVLLGTQLVQVAVHALVEKPFSTDVESGTALMAAEAASSARILVG</sequence>
<dbReference type="PANTHER" id="PTHR43377:SF1">
    <property type="entry name" value="BILIVERDIN REDUCTASE A"/>
    <property type="match status" value="1"/>
</dbReference>
<dbReference type="EMBL" id="BJWK01000007">
    <property type="protein sequence ID" value="GEM09208.1"/>
    <property type="molecule type" value="Genomic_DNA"/>
</dbReference>
<dbReference type="Pfam" id="PF01408">
    <property type="entry name" value="GFO_IDH_MocA"/>
    <property type="match status" value="1"/>
</dbReference>